<evidence type="ECO:0000259" key="1">
    <source>
        <dbReference type="PROSITE" id="PS51077"/>
    </source>
</evidence>
<dbReference type="STRING" id="1806892.AZH43_12715"/>
<dbReference type="InterPro" id="IPR050707">
    <property type="entry name" value="HTH_MetabolicPath_Reg"/>
</dbReference>
<dbReference type="AlphaFoldDB" id="A0A151Y284"/>
<dbReference type="InterPro" id="IPR036388">
    <property type="entry name" value="WH-like_DNA-bd_sf"/>
</dbReference>
<dbReference type="PROSITE" id="PS51077">
    <property type="entry name" value="HTH_ICLR"/>
    <property type="match status" value="1"/>
</dbReference>
<dbReference type="Gene3D" id="1.10.10.10">
    <property type="entry name" value="Winged helix-like DNA-binding domain superfamily/Winged helix DNA-binding domain"/>
    <property type="match status" value="1"/>
</dbReference>
<dbReference type="PANTHER" id="PTHR30136">
    <property type="entry name" value="HELIX-TURN-HELIX TRANSCRIPTIONAL REGULATOR, ICLR FAMILY"/>
    <property type="match status" value="1"/>
</dbReference>
<comment type="caution">
    <text evidence="2">The sequence shown here is derived from an EMBL/GenBank/DDBJ whole genome shotgun (WGS) entry which is preliminary data.</text>
</comment>
<keyword evidence="3" id="KW-1185">Reference proteome</keyword>
<protein>
    <submittedName>
        <fullName evidence="2">IclR family transcriptional regulator</fullName>
    </submittedName>
</protein>
<dbReference type="GO" id="GO:0045892">
    <property type="term" value="P:negative regulation of DNA-templated transcription"/>
    <property type="evidence" value="ECO:0007669"/>
    <property type="project" value="TreeGrafter"/>
</dbReference>
<accession>A0A151Y284</accession>
<proteinExistence type="predicted"/>
<dbReference type="Pfam" id="PF09339">
    <property type="entry name" value="HTH_IclR"/>
    <property type="match status" value="1"/>
</dbReference>
<dbReference type="GO" id="GO:0003700">
    <property type="term" value="F:DNA-binding transcription factor activity"/>
    <property type="evidence" value="ECO:0007669"/>
    <property type="project" value="TreeGrafter"/>
</dbReference>
<dbReference type="RefSeq" id="WP_067669034.1">
    <property type="nucleotide sequence ID" value="NZ_CBCSIK010000001.1"/>
</dbReference>
<evidence type="ECO:0000313" key="2">
    <source>
        <dbReference type="EMBL" id="KYQ72069.1"/>
    </source>
</evidence>
<dbReference type="SMART" id="SM00346">
    <property type="entry name" value="HTH_ICLR"/>
    <property type="match status" value="1"/>
</dbReference>
<dbReference type="PANTHER" id="PTHR30136:SF35">
    <property type="entry name" value="HTH-TYPE TRANSCRIPTIONAL REGULATOR RV1719"/>
    <property type="match status" value="1"/>
</dbReference>
<dbReference type="SUPFAM" id="SSF46785">
    <property type="entry name" value="Winged helix' DNA-binding domain"/>
    <property type="match status" value="1"/>
</dbReference>
<feature type="domain" description="HTH iclR-type" evidence="1">
    <location>
        <begin position="4"/>
        <end position="66"/>
    </location>
</feature>
<dbReference type="InterPro" id="IPR005471">
    <property type="entry name" value="Tscrpt_reg_IclR_N"/>
</dbReference>
<dbReference type="InterPro" id="IPR036390">
    <property type="entry name" value="WH_DNA-bd_sf"/>
</dbReference>
<dbReference type="Proteomes" id="UP000076276">
    <property type="component" value="Unassembled WGS sequence"/>
</dbReference>
<dbReference type="EMBL" id="LUAW01000020">
    <property type="protein sequence ID" value="KYQ72069.1"/>
    <property type="molecule type" value="Genomic_DNA"/>
</dbReference>
<reference evidence="2 3" key="1">
    <citation type="submission" date="2016-03" db="EMBL/GenBank/DDBJ databases">
        <title>Acinetobacter genomospecies 28 strain ANC 4149.</title>
        <authorList>
            <person name="Radolfova-Krizova L."/>
            <person name="Nemec A."/>
        </authorList>
    </citation>
    <scope>NUCLEOTIDE SEQUENCE [LARGE SCALE GENOMIC DNA]</scope>
    <source>
        <strain evidence="2 3">ANC 4149</strain>
    </source>
</reference>
<evidence type="ECO:0000313" key="3">
    <source>
        <dbReference type="Proteomes" id="UP000076276"/>
    </source>
</evidence>
<sequence length="97" mass="10742">MSTVKSAEKVLKVLKALRGHSLQGVTNQELSKKLGESPAQTHRALQTLLAEGLVKKDENDLYTLGTALVQMAKAHDSEMERAKARMAEYEQRTSVTF</sequence>
<organism evidence="2 3">
    <name type="scientific">Acinetobacter pragensis</name>
    <dbReference type="NCBI Taxonomy" id="1806892"/>
    <lineage>
        <taxon>Bacteria</taxon>
        <taxon>Pseudomonadati</taxon>
        <taxon>Pseudomonadota</taxon>
        <taxon>Gammaproteobacteria</taxon>
        <taxon>Moraxellales</taxon>
        <taxon>Moraxellaceae</taxon>
        <taxon>Acinetobacter</taxon>
    </lineage>
</organism>
<name>A0A151Y284_9GAMM</name>
<dbReference type="OrthoDB" id="8604270at2"/>
<gene>
    <name evidence="2" type="ORF">AZH43_12715</name>
</gene>
<dbReference type="GO" id="GO:0003677">
    <property type="term" value="F:DNA binding"/>
    <property type="evidence" value="ECO:0007669"/>
    <property type="project" value="InterPro"/>
</dbReference>